<dbReference type="RefSeq" id="XP_012654952.1">
    <property type="nucleotide sequence ID" value="XM_012799498.1"/>
</dbReference>
<dbReference type="SMART" id="SM00212">
    <property type="entry name" value="UBCc"/>
    <property type="match status" value="1"/>
</dbReference>
<evidence type="ECO:0000259" key="5">
    <source>
        <dbReference type="PROSITE" id="PS50127"/>
    </source>
</evidence>
<dbReference type="STRING" id="312017.W7XEV7"/>
<dbReference type="PANTHER" id="PTHR24067">
    <property type="entry name" value="UBIQUITIN-CONJUGATING ENZYME E2"/>
    <property type="match status" value="1"/>
</dbReference>
<dbReference type="Pfam" id="PF00179">
    <property type="entry name" value="UQ_con"/>
    <property type="match status" value="1"/>
</dbReference>
<keyword evidence="4" id="KW-0547">Nucleotide-binding</keyword>
<feature type="domain" description="UBC core" evidence="5">
    <location>
        <begin position="1"/>
        <end position="150"/>
    </location>
</feature>
<name>W7XEV7_TETTS</name>
<keyword evidence="4" id="KW-0067">ATP-binding</keyword>
<dbReference type="InterPro" id="IPR023313">
    <property type="entry name" value="UBQ-conjugating_AS"/>
</dbReference>
<dbReference type="KEGG" id="tet:TTHERM_000578999"/>
<dbReference type="GO" id="GO:0016740">
    <property type="term" value="F:transferase activity"/>
    <property type="evidence" value="ECO:0007669"/>
    <property type="project" value="UniProtKB-KW"/>
</dbReference>
<dbReference type="Gene3D" id="3.10.110.10">
    <property type="entry name" value="Ubiquitin Conjugating Enzyme"/>
    <property type="match status" value="1"/>
</dbReference>
<feature type="active site" description="Glycyl thioester intermediate" evidence="3">
    <location>
        <position position="87"/>
    </location>
</feature>
<comment type="similarity">
    <text evidence="4">Belongs to the ubiquitin-conjugating enzyme family.</text>
</comment>
<dbReference type="OrthoDB" id="9973183at2759"/>
<dbReference type="InterPro" id="IPR050113">
    <property type="entry name" value="Ub_conjugating_enzyme"/>
</dbReference>
<evidence type="ECO:0000256" key="2">
    <source>
        <dbReference type="ARBA" id="ARBA00022786"/>
    </source>
</evidence>
<keyword evidence="2 4" id="KW-0833">Ubl conjugation pathway</keyword>
<dbReference type="InterPro" id="IPR000608">
    <property type="entry name" value="UBC"/>
</dbReference>
<reference evidence="7" key="1">
    <citation type="journal article" date="2006" name="PLoS Biol.">
        <title>Macronuclear genome sequence of the ciliate Tetrahymena thermophila, a model eukaryote.</title>
        <authorList>
            <person name="Eisen J.A."/>
            <person name="Coyne R.S."/>
            <person name="Wu M."/>
            <person name="Wu D."/>
            <person name="Thiagarajan M."/>
            <person name="Wortman J.R."/>
            <person name="Badger J.H."/>
            <person name="Ren Q."/>
            <person name="Amedeo P."/>
            <person name="Jones K.M."/>
            <person name="Tallon L.J."/>
            <person name="Delcher A.L."/>
            <person name="Salzberg S.L."/>
            <person name="Silva J.C."/>
            <person name="Haas B.J."/>
            <person name="Majoros W.H."/>
            <person name="Farzad M."/>
            <person name="Carlton J.M."/>
            <person name="Smith R.K. Jr."/>
            <person name="Garg J."/>
            <person name="Pearlman R.E."/>
            <person name="Karrer K.M."/>
            <person name="Sun L."/>
            <person name="Manning G."/>
            <person name="Elde N.C."/>
            <person name="Turkewitz A.P."/>
            <person name="Asai D.J."/>
            <person name="Wilkes D.E."/>
            <person name="Wang Y."/>
            <person name="Cai H."/>
            <person name="Collins K."/>
            <person name="Stewart B.A."/>
            <person name="Lee S.R."/>
            <person name="Wilamowska K."/>
            <person name="Weinberg Z."/>
            <person name="Ruzzo W.L."/>
            <person name="Wloga D."/>
            <person name="Gaertig J."/>
            <person name="Frankel J."/>
            <person name="Tsao C.-C."/>
            <person name="Gorovsky M.A."/>
            <person name="Keeling P.J."/>
            <person name="Waller R.F."/>
            <person name="Patron N.J."/>
            <person name="Cherry J.M."/>
            <person name="Stover N.A."/>
            <person name="Krieger C.J."/>
            <person name="del Toro C."/>
            <person name="Ryder H.F."/>
            <person name="Williamson S.C."/>
            <person name="Barbeau R.A."/>
            <person name="Hamilton E.P."/>
            <person name="Orias E."/>
        </authorList>
    </citation>
    <scope>NUCLEOTIDE SEQUENCE [LARGE SCALE GENOMIC DNA]</scope>
    <source>
        <strain evidence="7">SB210</strain>
    </source>
</reference>
<proteinExistence type="inferred from homology"/>
<dbReference type="SUPFAM" id="SSF54495">
    <property type="entry name" value="UBC-like"/>
    <property type="match status" value="1"/>
</dbReference>
<evidence type="ECO:0000313" key="7">
    <source>
        <dbReference type="Proteomes" id="UP000009168"/>
    </source>
</evidence>
<dbReference type="GO" id="GO:0005524">
    <property type="term" value="F:ATP binding"/>
    <property type="evidence" value="ECO:0007669"/>
    <property type="project" value="UniProtKB-UniRule"/>
</dbReference>
<dbReference type="PROSITE" id="PS50127">
    <property type="entry name" value="UBC_2"/>
    <property type="match status" value="1"/>
</dbReference>
<sequence length="166" mass="18998">MNKSRILKEANEAAKLKEKENFVLLFDENDIFKWKAFIVGPEDSPYSDGIFELGINLPSNYPIQAPQVIFKTRIFHPNIHWETGEICLNVVKDEWSPYWTLEALCRAVQQLMSNPNADSPLNCDAGNLVRSGDMDGYLSLARVLTDEYAIQKDEFLKKIQEQASNK</sequence>
<protein>
    <submittedName>
        <fullName evidence="6">Ubiquitin-conjugating enzyme</fullName>
    </submittedName>
</protein>
<accession>W7XEV7</accession>
<dbReference type="AlphaFoldDB" id="W7XEV7"/>
<dbReference type="GeneID" id="24439678"/>
<keyword evidence="1" id="KW-0808">Transferase</keyword>
<organism evidence="6 7">
    <name type="scientific">Tetrahymena thermophila (strain SB210)</name>
    <dbReference type="NCBI Taxonomy" id="312017"/>
    <lineage>
        <taxon>Eukaryota</taxon>
        <taxon>Sar</taxon>
        <taxon>Alveolata</taxon>
        <taxon>Ciliophora</taxon>
        <taxon>Intramacronucleata</taxon>
        <taxon>Oligohymenophorea</taxon>
        <taxon>Hymenostomatida</taxon>
        <taxon>Tetrahymenina</taxon>
        <taxon>Tetrahymenidae</taxon>
        <taxon>Tetrahymena</taxon>
    </lineage>
</organism>
<evidence type="ECO:0000256" key="3">
    <source>
        <dbReference type="PROSITE-ProRule" id="PRU10133"/>
    </source>
</evidence>
<evidence type="ECO:0000313" key="6">
    <source>
        <dbReference type="EMBL" id="EWS72516.1"/>
    </source>
</evidence>
<dbReference type="Proteomes" id="UP000009168">
    <property type="component" value="Unassembled WGS sequence"/>
</dbReference>
<keyword evidence="7" id="KW-1185">Reference proteome</keyword>
<dbReference type="PROSITE" id="PS00183">
    <property type="entry name" value="UBC_1"/>
    <property type="match status" value="1"/>
</dbReference>
<dbReference type="CDD" id="cd23812">
    <property type="entry name" value="UBCc_ScPEX4-like"/>
    <property type="match status" value="1"/>
</dbReference>
<dbReference type="InParanoid" id="W7XEV7"/>
<evidence type="ECO:0000256" key="4">
    <source>
        <dbReference type="RuleBase" id="RU362109"/>
    </source>
</evidence>
<dbReference type="EMBL" id="GG662527">
    <property type="protein sequence ID" value="EWS72516.1"/>
    <property type="molecule type" value="Genomic_DNA"/>
</dbReference>
<evidence type="ECO:0000256" key="1">
    <source>
        <dbReference type="ARBA" id="ARBA00022679"/>
    </source>
</evidence>
<dbReference type="InterPro" id="IPR016135">
    <property type="entry name" value="UBQ-conjugating_enzyme/RWD"/>
</dbReference>
<gene>
    <name evidence="6" type="ORF">TTHERM_000578999</name>
</gene>
<dbReference type="FunCoup" id="W7XEV7">
    <property type="interactions" value="39"/>
</dbReference>